<reference evidence="5" key="2">
    <citation type="submission" date="2021-04" db="EMBL/GenBank/DDBJ databases">
        <authorList>
            <person name="Gilroy R."/>
        </authorList>
    </citation>
    <scope>NUCLEOTIDE SEQUENCE</scope>
    <source>
        <strain evidence="5">CHK187-5294</strain>
    </source>
</reference>
<proteinExistence type="predicted"/>
<evidence type="ECO:0000313" key="6">
    <source>
        <dbReference type="Proteomes" id="UP000824132"/>
    </source>
</evidence>
<dbReference type="SMART" id="SM00342">
    <property type="entry name" value="HTH_ARAC"/>
    <property type="match status" value="1"/>
</dbReference>
<dbReference type="PANTHER" id="PTHR43280:SF2">
    <property type="entry name" value="HTH-TYPE TRANSCRIPTIONAL REGULATOR EXSA"/>
    <property type="match status" value="1"/>
</dbReference>
<name>A0A9D2CYJ7_9FIRM</name>
<keyword evidence="3" id="KW-0804">Transcription</keyword>
<reference evidence="5" key="1">
    <citation type="journal article" date="2021" name="PeerJ">
        <title>Extensive microbial diversity within the chicken gut microbiome revealed by metagenomics and culture.</title>
        <authorList>
            <person name="Gilroy R."/>
            <person name="Ravi A."/>
            <person name="Getino M."/>
            <person name="Pursley I."/>
            <person name="Horton D.L."/>
            <person name="Alikhan N.F."/>
            <person name="Baker D."/>
            <person name="Gharbi K."/>
            <person name="Hall N."/>
            <person name="Watson M."/>
            <person name="Adriaenssens E.M."/>
            <person name="Foster-Nyarko E."/>
            <person name="Jarju S."/>
            <person name="Secka A."/>
            <person name="Antonio M."/>
            <person name="Oren A."/>
            <person name="Chaudhuri R.R."/>
            <person name="La Ragione R."/>
            <person name="Hildebrand F."/>
            <person name="Pallen M.J."/>
        </authorList>
    </citation>
    <scope>NUCLEOTIDE SEQUENCE</scope>
    <source>
        <strain evidence="5">CHK187-5294</strain>
    </source>
</reference>
<evidence type="ECO:0000259" key="4">
    <source>
        <dbReference type="PROSITE" id="PS01124"/>
    </source>
</evidence>
<dbReference type="InterPro" id="IPR014710">
    <property type="entry name" value="RmlC-like_jellyroll"/>
</dbReference>
<sequence length="264" mass="30152">MKNLPYYEPQHDKADRVEFFKSRNSNTPAHFHRCIELLYITEGTVDCEVNGVGFRCTKDEIVFVHKCGIHALSPAPEYTNFVIIIGPRYSDDFAGIFQTETLPAKLSDASFNRTLLPHFAALNKQKNLPALVQKGYIDIIIGSLLDHYARVPATPAPNIGTIVSALNYIDDHYREPLSLEMLSSVFGYNKYYFSRLFNSYIGESLNGYINAVRVRNLISEARRTENPNLSDLVFANGFDSMTTFYRNFAKYYDKPPTEVFRSKQ</sequence>
<dbReference type="InterPro" id="IPR003313">
    <property type="entry name" value="AraC-bd"/>
</dbReference>
<dbReference type="AlphaFoldDB" id="A0A9D2CYJ7"/>
<evidence type="ECO:0000256" key="2">
    <source>
        <dbReference type="ARBA" id="ARBA00023125"/>
    </source>
</evidence>
<feature type="domain" description="HTH araC/xylS-type" evidence="4">
    <location>
        <begin position="163"/>
        <end position="262"/>
    </location>
</feature>
<keyword evidence="2" id="KW-0238">DNA-binding</keyword>
<protein>
    <submittedName>
        <fullName evidence="5">Helix-turn-helix domain-containing protein</fullName>
    </submittedName>
</protein>
<dbReference type="Pfam" id="PF02311">
    <property type="entry name" value="AraC_binding"/>
    <property type="match status" value="1"/>
</dbReference>
<keyword evidence="1" id="KW-0805">Transcription regulation</keyword>
<dbReference type="GO" id="GO:0003700">
    <property type="term" value="F:DNA-binding transcription factor activity"/>
    <property type="evidence" value="ECO:0007669"/>
    <property type="project" value="InterPro"/>
</dbReference>
<dbReference type="PROSITE" id="PS01124">
    <property type="entry name" value="HTH_ARAC_FAMILY_2"/>
    <property type="match status" value="1"/>
</dbReference>
<dbReference type="GO" id="GO:0043565">
    <property type="term" value="F:sequence-specific DNA binding"/>
    <property type="evidence" value="ECO:0007669"/>
    <property type="project" value="InterPro"/>
</dbReference>
<gene>
    <name evidence="5" type="ORF">H9727_02790</name>
</gene>
<dbReference type="PANTHER" id="PTHR43280">
    <property type="entry name" value="ARAC-FAMILY TRANSCRIPTIONAL REGULATOR"/>
    <property type="match status" value="1"/>
</dbReference>
<dbReference type="InterPro" id="IPR011051">
    <property type="entry name" value="RmlC_Cupin_sf"/>
</dbReference>
<dbReference type="Pfam" id="PF12833">
    <property type="entry name" value="HTH_18"/>
    <property type="match status" value="1"/>
</dbReference>
<dbReference type="EMBL" id="DXCL01000016">
    <property type="protein sequence ID" value="HIZ03192.1"/>
    <property type="molecule type" value="Genomic_DNA"/>
</dbReference>
<organism evidence="5 6">
    <name type="scientific">Candidatus Borkfalkia avistercoris</name>
    <dbReference type="NCBI Taxonomy" id="2838504"/>
    <lineage>
        <taxon>Bacteria</taxon>
        <taxon>Bacillati</taxon>
        <taxon>Bacillota</taxon>
        <taxon>Clostridia</taxon>
        <taxon>Christensenellales</taxon>
        <taxon>Christensenellaceae</taxon>
        <taxon>Candidatus Borkfalkia</taxon>
    </lineage>
</organism>
<dbReference type="SUPFAM" id="SSF46689">
    <property type="entry name" value="Homeodomain-like"/>
    <property type="match status" value="1"/>
</dbReference>
<comment type="caution">
    <text evidence="5">The sequence shown here is derived from an EMBL/GenBank/DDBJ whole genome shotgun (WGS) entry which is preliminary data.</text>
</comment>
<dbReference type="Gene3D" id="1.10.10.60">
    <property type="entry name" value="Homeodomain-like"/>
    <property type="match status" value="2"/>
</dbReference>
<dbReference type="Proteomes" id="UP000824132">
    <property type="component" value="Unassembled WGS sequence"/>
</dbReference>
<dbReference type="SUPFAM" id="SSF51182">
    <property type="entry name" value="RmlC-like cupins"/>
    <property type="match status" value="1"/>
</dbReference>
<evidence type="ECO:0000256" key="3">
    <source>
        <dbReference type="ARBA" id="ARBA00023163"/>
    </source>
</evidence>
<dbReference type="InterPro" id="IPR009057">
    <property type="entry name" value="Homeodomain-like_sf"/>
</dbReference>
<evidence type="ECO:0000256" key="1">
    <source>
        <dbReference type="ARBA" id="ARBA00023015"/>
    </source>
</evidence>
<dbReference type="Gene3D" id="2.60.120.10">
    <property type="entry name" value="Jelly Rolls"/>
    <property type="match status" value="1"/>
</dbReference>
<accession>A0A9D2CYJ7</accession>
<evidence type="ECO:0000313" key="5">
    <source>
        <dbReference type="EMBL" id="HIZ03192.1"/>
    </source>
</evidence>
<dbReference type="InterPro" id="IPR018060">
    <property type="entry name" value="HTH_AraC"/>
</dbReference>